<name>A0A4R7SW74_9ACTN</name>
<feature type="transmembrane region" description="Helical" evidence="1">
    <location>
        <begin position="175"/>
        <end position="204"/>
    </location>
</feature>
<dbReference type="Pfam" id="PF00990">
    <property type="entry name" value="GGDEF"/>
    <property type="match status" value="1"/>
</dbReference>
<dbReference type="Proteomes" id="UP000295151">
    <property type="component" value="Unassembled WGS sequence"/>
</dbReference>
<feature type="transmembrane region" description="Helical" evidence="1">
    <location>
        <begin position="140"/>
        <end position="163"/>
    </location>
</feature>
<feature type="transmembrane region" description="Helical" evidence="1">
    <location>
        <begin position="106"/>
        <end position="128"/>
    </location>
</feature>
<evidence type="ECO:0000313" key="3">
    <source>
        <dbReference type="EMBL" id="TDU83464.1"/>
    </source>
</evidence>
<feature type="transmembrane region" description="Helical" evidence="1">
    <location>
        <begin position="37"/>
        <end position="59"/>
    </location>
</feature>
<evidence type="ECO:0000256" key="1">
    <source>
        <dbReference type="SAM" id="Phobius"/>
    </source>
</evidence>
<dbReference type="Gene3D" id="3.30.70.270">
    <property type="match status" value="1"/>
</dbReference>
<evidence type="ECO:0000259" key="2">
    <source>
        <dbReference type="PROSITE" id="PS50887"/>
    </source>
</evidence>
<dbReference type="GO" id="GO:0052621">
    <property type="term" value="F:diguanylate cyclase activity"/>
    <property type="evidence" value="ECO:0007669"/>
    <property type="project" value="TreeGrafter"/>
</dbReference>
<feature type="domain" description="GGDEF" evidence="2">
    <location>
        <begin position="296"/>
        <end position="434"/>
    </location>
</feature>
<accession>A0A4R7SW74</accession>
<dbReference type="CDD" id="cd01949">
    <property type="entry name" value="GGDEF"/>
    <property type="match status" value="1"/>
</dbReference>
<proteinExistence type="predicted"/>
<gene>
    <name evidence="3" type="ORF">EV138_5928</name>
</gene>
<evidence type="ECO:0000313" key="4">
    <source>
        <dbReference type="Proteomes" id="UP000295151"/>
    </source>
</evidence>
<dbReference type="GO" id="GO:1902201">
    <property type="term" value="P:negative regulation of bacterial-type flagellum-dependent cell motility"/>
    <property type="evidence" value="ECO:0007669"/>
    <property type="project" value="TreeGrafter"/>
</dbReference>
<dbReference type="NCBIfam" id="TIGR00254">
    <property type="entry name" value="GGDEF"/>
    <property type="match status" value="1"/>
</dbReference>
<dbReference type="EMBL" id="SOCE01000002">
    <property type="protein sequence ID" value="TDU83464.1"/>
    <property type="molecule type" value="Genomic_DNA"/>
</dbReference>
<dbReference type="InterPro" id="IPR029787">
    <property type="entry name" value="Nucleotide_cyclase"/>
</dbReference>
<organism evidence="3 4">
    <name type="scientific">Kribbella voronezhensis</name>
    <dbReference type="NCBI Taxonomy" id="2512212"/>
    <lineage>
        <taxon>Bacteria</taxon>
        <taxon>Bacillati</taxon>
        <taxon>Actinomycetota</taxon>
        <taxon>Actinomycetes</taxon>
        <taxon>Propionibacteriales</taxon>
        <taxon>Kribbellaceae</taxon>
        <taxon>Kribbella</taxon>
    </lineage>
</organism>
<keyword evidence="1" id="KW-0812">Transmembrane</keyword>
<feature type="transmembrane region" description="Helical" evidence="1">
    <location>
        <begin position="216"/>
        <end position="235"/>
    </location>
</feature>
<dbReference type="GO" id="GO:0005886">
    <property type="term" value="C:plasma membrane"/>
    <property type="evidence" value="ECO:0007669"/>
    <property type="project" value="TreeGrafter"/>
</dbReference>
<comment type="caution">
    <text evidence="3">The sequence shown here is derived from an EMBL/GenBank/DDBJ whole genome shotgun (WGS) entry which is preliminary data.</text>
</comment>
<dbReference type="GO" id="GO:0043709">
    <property type="term" value="P:cell adhesion involved in single-species biofilm formation"/>
    <property type="evidence" value="ECO:0007669"/>
    <property type="project" value="TreeGrafter"/>
</dbReference>
<dbReference type="FunFam" id="3.30.70.270:FF:000001">
    <property type="entry name" value="Diguanylate cyclase domain protein"/>
    <property type="match status" value="1"/>
</dbReference>
<dbReference type="RefSeq" id="WP_166678787.1">
    <property type="nucleotide sequence ID" value="NZ_SOCE01000002.1"/>
</dbReference>
<keyword evidence="4" id="KW-1185">Reference proteome</keyword>
<dbReference type="AlphaFoldDB" id="A0A4R7SW74"/>
<dbReference type="SMART" id="SM00267">
    <property type="entry name" value="GGDEF"/>
    <property type="match status" value="1"/>
</dbReference>
<dbReference type="SUPFAM" id="SSF55073">
    <property type="entry name" value="Nucleotide cyclase"/>
    <property type="match status" value="1"/>
</dbReference>
<protein>
    <submittedName>
        <fullName evidence="3">Diguanylate cyclase (GGDEF)-like protein</fullName>
    </submittedName>
</protein>
<keyword evidence="1" id="KW-0472">Membrane</keyword>
<dbReference type="InterPro" id="IPR043128">
    <property type="entry name" value="Rev_trsase/Diguanyl_cyclase"/>
</dbReference>
<reference evidence="3 4" key="1">
    <citation type="submission" date="2019-03" db="EMBL/GenBank/DDBJ databases">
        <title>Genomic Encyclopedia of Type Strains, Phase III (KMG-III): the genomes of soil and plant-associated and newly described type strains.</title>
        <authorList>
            <person name="Whitman W."/>
        </authorList>
    </citation>
    <scope>NUCLEOTIDE SEQUENCE [LARGE SCALE GENOMIC DNA]</scope>
    <source>
        <strain evidence="3 4">VKM Ac-2575</strain>
    </source>
</reference>
<dbReference type="InterPro" id="IPR000160">
    <property type="entry name" value="GGDEF_dom"/>
</dbReference>
<dbReference type="PANTHER" id="PTHR45138:SF9">
    <property type="entry name" value="DIGUANYLATE CYCLASE DGCM-RELATED"/>
    <property type="match status" value="1"/>
</dbReference>
<sequence>MTSIRHWNLRRRNRRRNDARRSWTPTQWALWSAPPIVLGYVLAVDLLALVVVGVTARIVDIGSGDWIRLAVLALLSAVHVEASHGIERIRWHATEGVPYANLKGMWTFAAVLSLPPPLAVALILWVYLHSWLRLRRVPPYRWAFSTATVLLGAAAAGVCINAISPATYPDLPPGALGLVTVTVAAVAYWFINFALVVGAVLLSNPEANGRKALGQLSDQLIVFGALGLGVATATLLTYQPWLIVALLVTVLGLHRSLLVGQFQFAARTDPHTGLANTVFWHEIATKELGRAEHEHTSLGVLYLDLDHFKAINDTYGHQAGDQVLKAIAAELKHEVRTDDLVGRLGGEEFAILLPKTSVGETAEAAERIRRRIASLSVGVTTQSGSATVDGLTCSIGTATYPVAGLSMDALLLAADTATYAAKNAGRNRVVTAPGVNS</sequence>
<dbReference type="PANTHER" id="PTHR45138">
    <property type="entry name" value="REGULATORY COMPONENTS OF SENSORY TRANSDUCTION SYSTEM"/>
    <property type="match status" value="1"/>
</dbReference>
<dbReference type="InterPro" id="IPR050469">
    <property type="entry name" value="Diguanylate_Cyclase"/>
</dbReference>
<keyword evidence="1" id="KW-1133">Transmembrane helix</keyword>
<dbReference type="PROSITE" id="PS50887">
    <property type="entry name" value="GGDEF"/>
    <property type="match status" value="1"/>
</dbReference>